<feature type="transmembrane region" description="Helical" evidence="8">
    <location>
        <begin position="381"/>
        <end position="405"/>
    </location>
</feature>
<evidence type="ECO:0000256" key="4">
    <source>
        <dbReference type="ARBA" id="ARBA00022840"/>
    </source>
</evidence>
<dbReference type="Proteomes" id="UP000198287">
    <property type="component" value="Unassembled WGS sequence"/>
</dbReference>
<feature type="transmembrane region" description="Helical" evidence="8">
    <location>
        <begin position="290"/>
        <end position="308"/>
    </location>
</feature>
<dbReference type="OMA" id="WKNWIVL"/>
<dbReference type="GO" id="GO:0005524">
    <property type="term" value="F:ATP binding"/>
    <property type="evidence" value="ECO:0007669"/>
    <property type="project" value="UniProtKB-KW"/>
</dbReference>
<feature type="transmembrane region" description="Helical" evidence="8">
    <location>
        <begin position="1254"/>
        <end position="1273"/>
    </location>
</feature>
<dbReference type="InterPro" id="IPR013525">
    <property type="entry name" value="ABC2_TM"/>
</dbReference>
<keyword evidence="2 8" id="KW-0812">Transmembrane</keyword>
<dbReference type="EMBL" id="LNIX01000003">
    <property type="protein sequence ID" value="OXA58411.1"/>
    <property type="molecule type" value="Genomic_DNA"/>
</dbReference>
<evidence type="ECO:0000256" key="8">
    <source>
        <dbReference type="SAM" id="Phobius"/>
    </source>
</evidence>
<dbReference type="GO" id="GO:0016887">
    <property type="term" value="F:ATP hydrolysis activity"/>
    <property type="evidence" value="ECO:0007669"/>
    <property type="project" value="InterPro"/>
</dbReference>
<reference evidence="10 11" key="1">
    <citation type="submission" date="2015-12" db="EMBL/GenBank/DDBJ databases">
        <title>The genome of Folsomia candida.</title>
        <authorList>
            <person name="Faddeeva A."/>
            <person name="Derks M.F."/>
            <person name="Anvar Y."/>
            <person name="Smit S."/>
            <person name="Van Straalen N."/>
            <person name="Roelofs D."/>
        </authorList>
    </citation>
    <scope>NUCLEOTIDE SEQUENCE [LARGE SCALE GENOMIC DNA]</scope>
    <source>
        <strain evidence="10 11">VU population</strain>
        <tissue evidence="10">Whole body</tissue>
    </source>
</reference>
<keyword evidence="4 10" id="KW-0067">ATP-binding</keyword>
<evidence type="ECO:0000313" key="10">
    <source>
        <dbReference type="EMBL" id="OXA58411.1"/>
    </source>
</evidence>
<dbReference type="GO" id="GO:0016020">
    <property type="term" value="C:membrane"/>
    <property type="evidence" value="ECO:0007669"/>
    <property type="project" value="UniProtKB-SubCell"/>
</dbReference>
<accession>A0A226ENM8</accession>
<feature type="domain" description="ABC transporter" evidence="9">
    <location>
        <begin position="1421"/>
        <end position="1651"/>
    </location>
</feature>
<comment type="subcellular location">
    <subcellularLocation>
        <location evidence="1">Membrane</location>
        <topology evidence="1">Multi-pass membrane protein</topology>
    </subcellularLocation>
</comment>
<evidence type="ECO:0000259" key="9">
    <source>
        <dbReference type="PROSITE" id="PS50893"/>
    </source>
</evidence>
<dbReference type="InterPro" id="IPR003593">
    <property type="entry name" value="AAA+_ATPase"/>
</dbReference>
<feature type="transmembrane region" description="Helical" evidence="8">
    <location>
        <begin position="1352"/>
        <end position="1369"/>
    </location>
</feature>
<dbReference type="InterPro" id="IPR027417">
    <property type="entry name" value="P-loop_NTPase"/>
</dbReference>
<feature type="transmembrane region" description="Helical" evidence="8">
    <location>
        <begin position="411"/>
        <end position="429"/>
    </location>
</feature>
<sequence>MGIRTNNSRSWTIRHSHAPPENVPPSRTSSWEKFRLLLWKNYKIQIRHNVQTVTEILLPLLFTAVLLIVRNVVPSTFVKEPTIYKPITIEGHPPDIVQTSCDQIYYTPRHPVVDALMQKVNNQYFLSQRLAYNFTGFATEEELVHAYIQSANNSLVNSTSDFEPTAPVLAGVIFTNKFNDGSFPNDIKYTLRFPATQRSEFDLISERFGAQPVWYTELLYPLFQFLGPRAKNQIGGGLPGYHEEGFLYLQYAIDRTLTREFLNSSELENYNKYDIRLQRYPYPSFIDDKYILALQGWLPLIIMMSFIYPAINIAKSIVYEKETRLKEYMKIMGIPNIYHVGAWYVKSQSFLVIAAGLMTLLLKVEFFSTQNLAIFPKADGYVVFLIFLVFTFSLICFSFFIASLFSHSNAAATAAGVLWFVLYVPYGFLRPRYNLLPRKTKLFSCFLTNMGISFACQIICMLEGTGVGAQWSNIFQGSGPDDDFSMGDCLIMMIANGVVYLISALYIEAVRPGEFGVPLPFYFPFTKSFWTSKSWTYESNHEIETSSDVPADFFEAEPKDKFPGIQIKGLTKIYDNGKVALRNLSLNFYQGEITAFLGHNGAGMKNKLSFNSMILKSNSAIKFSGKTTTMSILSGLFPPTSGTALINNCDIRNDINSARSSLDDDQANDRLTVEEHLRFYCLMKGCKDSNVAIEINRMIKALGLEDKRNAQSYTLSGGMKRKLSVGISFCGGSKIVILDEPSSGQDVGARRSTWDLIKSEKINRTIVLTTHYMEEADVLGDRIAVMCNGEIQCCGTSLFLKKKYGGGYHLIIVKDENCDVDKITQVIRKTIADVEVDQDVGAELSYTLPDGKSHLFPEMFEELEDRKRELRISSLGASNTTMEEVFIRVGRKVEAKILEQYPQEENERKLSVSLTIDNNELATASKTHLYNDEPLRNVGMALKMQQLRAMVIKKLIYGFRNRMLLMTQMGIPLLYLILILIVVKNLPGISNSAPHKFTLQRYEKLGSTITTVKCPVDEFICKSYKAYVLKNHLIELVGQNQSFIDYMLEKENEDLVSVNLRYIVGFEQRQVKETEKSEYRQLVGFFNNQPFHAPPLSLNFISNALLSPTNHTITITNHPFPVGSIDSLKKAGTFYTLGFQIGNNIALGMSFLAASFSVFIITEKETRSKHIQFVSGLEYPLYWTANFIVDFIQFIIPCFGTMVILFLFQIEEFMSLYMQLNLLLLFVCYGLAVIPLMYLASFAFTVPSSGFTRLVLLNIFTGMASILTVVMIQTREFQLESLADTLNSIFLIFPNYALGMGIVQLSTNFQFARDCVRFNLEFVCPAFPSSVCCSKLKPNFLDWERTGIGKNIACLTAACCVYFVILFIWESRVWTKFLQWNSKIGNSSVTADEGLEDADVVKEKKKMEETNLTQLFKENTLVVRNLTKYYDKFLAVDHINLGVQRGECFGLLGVNGAGKTSTFKMLTGDLSISEGEAYICSKSVRRELKQVHEVVGYCPQFDALIDSMTGRETIALYARLRGIQESYIDHLTNCLGEMLLFSQYMDKRVGSYSGGNKRKLSTAIALIGSPPVIFLDEMTTGMDPVARRHMWTAISRIRDSGTSIILTSHSMNECEALCTRIAIMVNGTFRCLNSIQELKNKFGEGYTLIAQTSPKGISESEPFTRETQEFGRRRSSHMSMKKLRSSQGWESELEGLRTFIEESYPGSQLKDIHPGFVHYHIPSQGVTWGSLFRKMEMAKQKFGLDAYSLGQSTLEQIFLAFTKAQN</sequence>
<dbReference type="PANTHER" id="PTHR19229:SF250">
    <property type="entry name" value="ABC TRANSPORTER DOMAIN-CONTAINING PROTEIN-RELATED"/>
    <property type="match status" value="1"/>
</dbReference>
<dbReference type="Gene3D" id="3.40.50.300">
    <property type="entry name" value="P-loop containing nucleotide triphosphate hydrolases"/>
    <property type="match status" value="2"/>
</dbReference>
<dbReference type="InterPro" id="IPR017871">
    <property type="entry name" value="ABC_transporter-like_CS"/>
</dbReference>
<dbReference type="OrthoDB" id="6512918at2759"/>
<dbReference type="Pfam" id="PF12698">
    <property type="entry name" value="ABC2_membrane_3"/>
    <property type="match status" value="2"/>
</dbReference>
<dbReference type="SMART" id="SM00382">
    <property type="entry name" value="AAA"/>
    <property type="match status" value="2"/>
</dbReference>
<feature type="transmembrane region" description="Helical" evidence="8">
    <location>
        <begin position="1141"/>
        <end position="1161"/>
    </location>
</feature>
<organism evidence="10 11">
    <name type="scientific">Folsomia candida</name>
    <name type="common">Springtail</name>
    <dbReference type="NCBI Taxonomy" id="158441"/>
    <lineage>
        <taxon>Eukaryota</taxon>
        <taxon>Metazoa</taxon>
        <taxon>Ecdysozoa</taxon>
        <taxon>Arthropoda</taxon>
        <taxon>Hexapoda</taxon>
        <taxon>Collembola</taxon>
        <taxon>Entomobryomorpha</taxon>
        <taxon>Isotomoidea</taxon>
        <taxon>Isotomidae</taxon>
        <taxon>Proisotominae</taxon>
        <taxon>Folsomia</taxon>
    </lineage>
</organism>
<keyword evidence="6 8" id="KW-0472">Membrane</keyword>
<dbReference type="GO" id="GO:0140359">
    <property type="term" value="F:ABC-type transporter activity"/>
    <property type="evidence" value="ECO:0007669"/>
    <property type="project" value="InterPro"/>
</dbReference>
<evidence type="ECO:0000256" key="1">
    <source>
        <dbReference type="ARBA" id="ARBA00004141"/>
    </source>
</evidence>
<feature type="domain" description="ABC transporter" evidence="9">
    <location>
        <begin position="565"/>
        <end position="813"/>
    </location>
</feature>
<dbReference type="SUPFAM" id="SSF52540">
    <property type="entry name" value="P-loop containing nucleoside triphosphate hydrolases"/>
    <property type="match status" value="2"/>
</dbReference>
<feature type="region of interest" description="Disordered" evidence="7">
    <location>
        <begin position="1"/>
        <end position="28"/>
    </location>
</feature>
<feature type="transmembrane region" description="Helical" evidence="8">
    <location>
        <begin position="963"/>
        <end position="983"/>
    </location>
</feature>
<dbReference type="InterPro" id="IPR056264">
    <property type="entry name" value="R2_ABCA1-4-like"/>
</dbReference>
<dbReference type="GO" id="GO:0005319">
    <property type="term" value="F:lipid transporter activity"/>
    <property type="evidence" value="ECO:0007669"/>
    <property type="project" value="TreeGrafter"/>
</dbReference>
<gene>
    <name evidence="10" type="ORF">Fcan01_07774</name>
</gene>
<evidence type="ECO:0000256" key="5">
    <source>
        <dbReference type="ARBA" id="ARBA00022989"/>
    </source>
</evidence>
<feature type="transmembrane region" description="Helical" evidence="8">
    <location>
        <begin position="1220"/>
        <end position="1242"/>
    </location>
</feature>
<protein>
    <submittedName>
        <fullName evidence="10">ATP-binding cassette sub-family A member 3</fullName>
    </submittedName>
</protein>
<proteinExistence type="predicted"/>
<keyword evidence="5 8" id="KW-1133">Transmembrane helix</keyword>
<evidence type="ECO:0000256" key="7">
    <source>
        <dbReference type="SAM" id="MobiDB-lite"/>
    </source>
</evidence>
<evidence type="ECO:0000256" key="2">
    <source>
        <dbReference type="ARBA" id="ARBA00022692"/>
    </source>
</evidence>
<evidence type="ECO:0000256" key="6">
    <source>
        <dbReference type="ARBA" id="ARBA00023136"/>
    </source>
</evidence>
<dbReference type="CDD" id="cd03263">
    <property type="entry name" value="ABC_subfamily_A"/>
    <property type="match status" value="2"/>
</dbReference>
<dbReference type="Pfam" id="PF23321">
    <property type="entry name" value="R1_ABCA1"/>
    <property type="match status" value="1"/>
</dbReference>
<evidence type="ECO:0000256" key="3">
    <source>
        <dbReference type="ARBA" id="ARBA00022741"/>
    </source>
</evidence>
<dbReference type="InterPro" id="IPR003439">
    <property type="entry name" value="ABC_transporter-like_ATP-bd"/>
</dbReference>
<keyword evidence="3" id="KW-0547">Nucleotide-binding</keyword>
<dbReference type="Pfam" id="PF00005">
    <property type="entry name" value="ABC_tran"/>
    <property type="match status" value="2"/>
</dbReference>
<evidence type="ECO:0000313" key="11">
    <source>
        <dbReference type="Proteomes" id="UP000198287"/>
    </source>
</evidence>
<feature type="compositionally biased region" description="Polar residues" evidence="7">
    <location>
        <begin position="1"/>
        <end position="11"/>
    </location>
</feature>
<dbReference type="InterPro" id="IPR026082">
    <property type="entry name" value="ABCA"/>
</dbReference>
<keyword evidence="11" id="KW-1185">Reference proteome</keyword>
<dbReference type="PANTHER" id="PTHR19229">
    <property type="entry name" value="ATP-BINDING CASSETTE TRANSPORTER SUBFAMILY A ABCA"/>
    <property type="match status" value="1"/>
</dbReference>
<dbReference type="PROSITE" id="PS00211">
    <property type="entry name" value="ABC_TRANSPORTER_1"/>
    <property type="match status" value="1"/>
</dbReference>
<dbReference type="PROSITE" id="PS50893">
    <property type="entry name" value="ABC_TRANSPORTER_2"/>
    <property type="match status" value="2"/>
</dbReference>
<dbReference type="FunFam" id="3.40.50.300:FF:000327">
    <property type="entry name" value="ATP-binding cassette sub-family A member 3"/>
    <property type="match status" value="1"/>
</dbReference>
<feature type="transmembrane region" description="Helical" evidence="8">
    <location>
        <begin position="351"/>
        <end position="369"/>
    </location>
</feature>
<comment type="caution">
    <text evidence="10">The sequence shown here is derived from an EMBL/GenBank/DDBJ whole genome shotgun (WGS) entry which is preliminary data.</text>
</comment>
<name>A0A226ENM8_FOLCA</name>
<feature type="transmembrane region" description="Helical" evidence="8">
    <location>
        <begin position="1181"/>
        <end position="1208"/>
    </location>
</feature>